<proteinExistence type="predicted"/>
<keyword evidence="3" id="KW-1185">Reference proteome</keyword>
<gene>
    <name evidence="2" type="ORF">FISHEDRAFT_60108</name>
</gene>
<dbReference type="Proteomes" id="UP000054144">
    <property type="component" value="Unassembled WGS sequence"/>
</dbReference>
<dbReference type="AlphaFoldDB" id="A0A0D7A6Z3"/>
<protein>
    <submittedName>
        <fullName evidence="2">Uncharacterized protein</fullName>
    </submittedName>
</protein>
<accession>A0A0D7A6Z3</accession>
<evidence type="ECO:0000313" key="3">
    <source>
        <dbReference type="Proteomes" id="UP000054144"/>
    </source>
</evidence>
<sequence length="222" mass="24150">MYAYTNQQYVPVICMRNLLSANASAVANLTEEAKQWSMSYRGGEQDGCTKYHVGEMNGEEDPKTQGDTKEYEIWLETLPDYTSGAGERKVTTGTRLKQKQLTCGVYVCYTALASRPSVSASGISINGNATLLHPHKAAVTRCVKAHTFSSDLVGEISVTGGLWEVKYRASKIIGQSRQMDDSASCTTGKPWSVATTPYFHKISRKPSTLGGDSGSGREVQSE</sequence>
<name>A0A0D7A6Z3_9AGAR</name>
<evidence type="ECO:0000256" key="1">
    <source>
        <dbReference type="SAM" id="MobiDB-lite"/>
    </source>
</evidence>
<feature type="region of interest" description="Disordered" evidence="1">
    <location>
        <begin position="203"/>
        <end position="222"/>
    </location>
</feature>
<organism evidence="2 3">
    <name type="scientific">Fistulina hepatica ATCC 64428</name>
    <dbReference type="NCBI Taxonomy" id="1128425"/>
    <lineage>
        <taxon>Eukaryota</taxon>
        <taxon>Fungi</taxon>
        <taxon>Dikarya</taxon>
        <taxon>Basidiomycota</taxon>
        <taxon>Agaricomycotina</taxon>
        <taxon>Agaricomycetes</taxon>
        <taxon>Agaricomycetidae</taxon>
        <taxon>Agaricales</taxon>
        <taxon>Fistulinaceae</taxon>
        <taxon>Fistulina</taxon>
    </lineage>
</organism>
<dbReference type="EMBL" id="KN882023">
    <property type="protein sequence ID" value="KIY46792.1"/>
    <property type="molecule type" value="Genomic_DNA"/>
</dbReference>
<reference evidence="2 3" key="1">
    <citation type="journal article" date="2015" name="Fungal Genet. Biol.">
        <title>Evolution of novel wood decay mechanisms in Agaricales revealed by the genome sequences of Fistulina hepatica and Cylindrobasidium torrendii.</title>
        <authorList>
            <person name="Floudas D."/>
            <person name="Held B.W."/>
            <person name="Riley R."/>
            <person name="Nagy L.G."/>
            <person name="Koehler G."/>
            <person name="Ransdell A.S."/>
            <person name="Younus H."/>
            <person name="Chow J."/>
            <person name="Chiniquy J."/>
            <person name="Lipzen A."/>
            <person name="Tritt A."/>
            <person name="Sun H."/>
            <person name="Haridas S."/>
            <person name="LaButti K."/>
            <person name="Ohm R.A."/>
            <person name="Kues U."/>
            <person name="Blanchette R.A."/>
            <person name="Grigoriev I.V."/>
            <person name="Minto R.E."/>
            <person name="Hibbett D.S."/>
        </authorList>
    </citation>
    <scope>NUCLEOTIDE SEQUENCE [LARGE SCALE GENOMIC DNA]</scope>
    <source>
        <strain evidence="2 3">ATCC 64428</strain>
    </source>
</reference>
<evidence type="ECO:0000313" key="2">
    <source>
        <dbReference type="EMBL" id="KIY46792.1"/>
    </source>
</evidence>